<proteinExistence type="predicted"/>
<feature type="transmembrane region" description="Helical" evidence="1">
    <location>
        <begin position="135"/>
        <end position="160"/>
    </location>
</feature>
<dbReference type="OrthoDB" id="40134at2759"/>
<organism evidence="2 3">
    <name type="scientific">Trichomonascus ciferrii</name>
    <dbReference type="NCBI Taxonomy" id="44093"/>
    <lineage>
        <taxon>Eukaryota</taxon>
        <taxon>Fungi</taxon>
        <taxon>Dikarya</taxon>
        <taxon>Ascomycota</taxon>
        <taxon>Saccharomycotina</taxon>
        <taxon>Dipodascomycetes</taxon>
        <taxon>Dipodascales</taxon>
        <taxon>Trichomonascaceae</taxon>
        <taxon>Trichomonascus</taxon>
        <taxon>Trichomonascus ciferrii complex</taxon>
    </lineage>
</organism>
<dbReference type="Proteomes" id="UP000761534">
    <property type="component" value="Unassembled WGS sequence"/>
</dbReference>
<feature type="transmembrane region" description="Helical" evidence="1">
    <location>
        <begin position="172"/>
        <end position="193"/>
    </location>
</feature>
<protein>
    <recommendedName>
        <fullName evidence="4">Amino acid transporter transmembrane domain-containing protein</fullName>
    </recommendedName>
</protein>
<dbReference type="EMBL" id="SWFS01000182">
    <property type="protein sequence ID" value="KAA8915151.1"/>
    <property type="molecule type" value="Genomic_DNA"/>
</dbReference>
<keyword evidence="1" id="KW-0472">Membrane</keyword>
<reference evidence="2" key="1">
    <citation type="journal article" date="2019" name="G3 (Bethesda)">
        <title>Genome Assemblies of Two Rare Opportunistic Yeast Pathogens: Diutina rugosa (syn. Candida rugosa) and Trichomonascus ciferrii (syn. Candida ciferrii).</title>
        <authorList>
            <person name="Mixao V."/>
            <person name="Saus E."/>
            <person name="Hansen A.P."/>
            <person name="Lass-Florl C."/>
            <person name="Gabaldon T."/>
        </authorList>
    </citation>
    <scope>NUCLEOTIDE SEQUENCE</scope>
    <source>
        <strain evidence="2">CBS 4856</strain>
    </source>
</reference>
<name>A0A642V629_9ASCO</name>
<keyword evidence="1" id="KW-1133">Transmembrane helix</keyword>
<evidence type="ECO:0000313" key="3">
    <source>
        <dbReference type="Proteomes" id="UP000761534"/>
    </source>
</evidence>
<evidence type="ECO:0000313" key="2">
    <source>
        <dbReference type="EMBL" id="KAA8915151.1"/>
    </source>
</evidence>
<dbReference type="AlphaFoldDB" id="A0A642V629"/>
<accession>A0A642V629</accession>
<keyword evidence="3" id="KW-1185">Reference proteome</keyword>
<sequence length="199" mass="21352">MTDKKYNANVHIMPEDFEVGTVETSKRQELNVFSDNAEGPNFRGLSCIGAAVLIAKAQMGLGILGLPQTLQTLGFVPLIRTLRILSWLGYSAIMSIFVAVWIVAISCLAQSRPAGADDEGIIDKNILAVAKNPSFASISVAVCTQITSLAGAGGFFTIHAEMKDQTKYVKSLLLGQGFIVLYSTILPSVALSMEKLEII</sequence>
<feature type="transmembrane region" description="Helical" evidence="1">
    <location>
        <begin position="87"/>
        <end position="111"/>
    </location>
</feature>
<comment type="caution">
    <text evidence="2">The sequence shown here is derived from an EMBL/GenBank/DDBJ whole genome shotgun (WGS) entry which is preliminary data.</text>
</comment>
<evidence type="ECO:0000256" key="1">
    <source>
        <dbReference type="SAM" id="Phobius"/>
    </source>
</evidence>
<keyword evidence="1" id="KW-0812">Transmembrane</keyword>
<gene>
    <name evidence="2" type="ORF">TRICI_002696</name>
</gene>
<evidence type="ECO:0008006" key="4">
    <source>
        <dbReference type="Google" id="ProtNLM"/>
    </source>
</evidence>
<dbReference type="VEuPathDB" id="FungiDB:TRICI_002696"/>